<dbReference type="AlphaFoldDB" id="A0A395HMB2"/>
<reference evidence="2 3" key="1">
    <citation type="submission" date="2018-02" db="EMBL/GenBank/DDBJ databases">
        <title>The genomes of Aspergillus section Nigri reveals drivers in fungal speciation.</title>
        <authorList>
            <consortium name="DOE Joint Genome Institute"/>
            <person name="Vesth T.C."/>
            <person name="Nybo J."/>
            <person name="Theobald S."/>
            <person name="Brandl J."/>
            <person name="Frisvad J.C."/>
            <person name="Nielsen K.F."/>
            <person name="Lyhne E.K."/>
            <person name="Kogle M.E."/>
            <person name="Kuo A."/>
            <person name="Riley R."/>
            <person name="Clum A."/>
            <person name="Nolan M."/>
            <person name="Lipzen A."/>
            <person name="Salamov A."/>
            <person name="Henrissat B."/>
            <person name="Wiebenga A."/>
            <person name="De vries R.P."/>
            <person name="Grigoriev I.V."/>
            <person name="Mortensen U.H."/>
            <person name="Andersen M.R."/>
            <person name="Baker S.E."/>
        </authorList>
    </citation>
    <scope>NUCLEOTIDE SEQUENCE [LARGE SCALE GENOMIC DNA]</scope>
    <source>
        <strain evidence="2 3">CBS 101889</strain>
    </source>
</reference>
<gene>
    <name evidence="2" type="ORF">BO97DRAFT_408040</name>
</gene>
<dbReference type="EMBL" id="KZ824308">
    <property type="protein sequence ID" value="RAL08977.1"/>
    <property type="molecule type" value="Genomic_DNA"/>
</dbReference>
<dbReference type="Proteomes" id="UP000248961">
    <property type="component" value="Unassembled WGS sequence"/>
</dbReference>
<dbReference type="RefSeq" id="XP_025548131.1">
    <property type="nucleotide sequence ID" value="XM_025695764.1"/>
</dbReference>
<dbReference type="GeneID" id="37200053"/>
<feature type="compositionally biased region" description="Acidic residues" evidence="1">
    <location>
        <begin position="121"/>
        <end position="142"/>
    </location>
</feature>
<evidence type="ECO:0000313" key="2">
    <source>
        <dbReference type="EMBL" id="RAL08977.1"/>
    </source>
</evidence>
<protein>
    <submittedName>
        <fullName evidence="2">Uncharacterized protein</fullName>
    </submittedName>
</protein>
<organism evidence="2 3">
    <name type="scientific">Aspergillus homomorphus (strain CBS 101889)</name>
    <dbReference type="NCBI Taxonomy" id="1450537"/>
    <lineage>
        <taxon>Eukaryota</taxon>
        <taxon>Fungi</taxon>
        <taxon>Dikarya</taxon>
        <taxon>Ascomycota</taxon>
        <taxon>Pezizomycotina</taxon>
        <taxon>Eurotiomycetes</taxon>
        <taxon>Eurotiomycetidae</taxon>
        <taxon>Eurotiales</taxon>
        <taxon>Aspergillaceae</taxon>
        <taxon>Aspergillus</taxon>
        <taxon>Aspergillus subgen. Circumdati</taxon>
    </lineage>
</organism>
<dbReference type="OrthoDB" id="5426872at2759"/>
<feature type="region of interest" description="Disordered" evidence="1">
    <location>
        <begin position="92"/>
        <end position="176"/>
    </location>
</feature>
<keyword evidence="3" id="KW-1185">Reference proteome</keyword>
<evidence type="ECO:0000256" key="1">
    <source>
        <dbReference type="SAM" id="MobiDB-lite"/>
    </source>
</evidence>
<evidence type="ECO:0000313" key="3">
    <source>
        <dbReference type="Proteomes" id="UP000248961"/>
    </source>
</evidence>
<dbReference type="VEuPathDB" id="FungiDB:BO97DRAFT_408040"/>
<feature type="compositionally biased region" description="Basic and acidic residues" evidence="1">
    <location>
        <begin position="162"/>
        <end position="176"/>
    </location>
</feature>
<proteinExistence type="predicted"/>
<sequence length="176" mass="18769">MATQGPSALPPTTIISSRPISQSAAHDFLAAYLDRAATDPALQPNAGISEHGPLSRTTAAAPNLMLHNLKRVQAGLAGEVLGRDLTLAKLMAGEDGDAQQTPDAAQGQDWEDAQKFQQEGEAVEDAQDPMDADVNMEQDQGDDAAAGGIDKEERKRRKKERRLAEKRAKAKADTDA</sequence>
<name>A0A395HMB2_ASPHC</name>
<accession>A0A395HMB2</accession>